<dbReference type="EMBL" id="CAJNOM010000090">
    <property type="protein sequence ID" value="CAF1025837.1"/>
    <property type="molecule type" value="Genomic_DNA"/>
</dbReference>
<dbReference type="PROSITE" id="PS01186">
    <property type="entry name" value="EGF_2"/>
    <property type="match status" value="1"/>
</dbReference>
<keyword evidence="5" id="KW-1185">Reference proteome</keyword>
<dbReference type="Proteomes" id="UP000663832">
    <property type="component" value="Unassembled WGS sequence"/>
</dbReference>
<sequence length="370" mass="41103">MGGMFVNGKLNGNGYIFQNGILYTGNFYEGVANGYGTIVYPDRTSWSGIVLNGIANIAAKTLKKKYGGFNCEDTTALCNDYKTLRFLPAQENFEGEYTIDVLLDPDLYCLAIDTCKHFGEDRWEIKYLSDTKGGKYDRAVNGYEFDTVLYETEIPGDVVCSSPYLYYQQILLFQNRTGYVYCTNWYKGIVHVCPPGSEVLDDVGGCANKTTNTTIFPVGSRCASNPCGDRGLCSDFPSADGYHCECDPPYTGLNCQTEYRSCPRFACGNRTSKIAPLCLDFASDKALSHVCNCLVNDNLKDKHFAFNDCHNEKLFSMKCAGAERVGAVPFTNKGFYICFTGSINASVRSCDLNHVWNDTQKECVPEHIPL</sequence>
<dbReference type="Gene3D" id="2.10.25.10">
    <property type="entry name" value="Laminin"/>
    <property type="match status" value="1"/>
</dbReference>
<dbReference type="AlphaFoldDB" id="A0A814INH5"/>
<keyword evidence="1" id="KW-1015">Disulfide bond</keyword>
<dbReference type="PROSITE" id="PS00022">
    <property type="entry name" value="EGF_1"/>
    <property type="match status" value="1"/>
</dbReference>
<accession>A0A814INH5</accession>
<dbReference type="PROSITE" id="PS50026">
    <property type="entry name" value="EGF_3"/>
    <property type="match status" value="1"/>
</dbReference>
<protein>
    <recommendedName>
        <fullName evidence="2">EGF-like domain-containing protein</fullName>
    </recommendedName>
</protein>
<reference evidence="3" key="1">
    <citation type="submission" date="2021-02" db="EMBL/GenBank/DDBJ databases">
        <authorList>
            <person name="Nowell W R."/>
        </authorList>
    </citation>
    <scope>NUCLEOTIDE SEQUENCE</scope>
</reference>
<evidence type="ECO:0000313" key="3">
    <source>
        <dbReference type="EMBL" id="CAF1025837.1"/>
    </source>
</evidence>
<proteinExistence type="predicted"/>
<name>A0A814INH5_9BILA</name>
<evidence type="ECO:0000259" key="2">
    <source>
        <dbReference type="PROSITE" id="PS50026"/>
    </source>
</evidence>
<feature type="domain" description="EGF-like" evidence="2">
    <location>
        <begin position="218"/>
        <end position="256"/>
    </location>
</feature>
<comment type="caution">
    <text evidence="1">Lacks conserved residue(s) required for the propagation of feature annotation.</text>
</comment>
<feature type="disulfide bond" evidence="1">
    <location>
        <begin position="246"/>
        <end position="255"/>
    </location>
</feature>
<dbReference type="CDD" id="cd00054">
    <property type="entry name" value="EGF_CA"/>
    <property type="match status" value="1"/>
</dbReference>
<dbReference type="Pfam" id="PF00008">
    <property type="entry name" value="EGF"/>
    <property type="match status" value="1"/>
</dbReference>
<dbReference type="SUPFAM" id="SSF82185">
    <property type="entry name" value="Histone H3 K4-specific methyltransferase SET7/9 N-terminal domain"/>
    <property type="match status" value="1"/>
</dbReference>
<dbReference type="EMBL" id="CAJNOM010000590">
    <property type="protein sequence ID" value="CAF1513603.1"/>
    <property type="molecule type" value="Genomic_DNA"/>
</dbReference>
<dbReference type="OrthoDB" id="10003426at2759"/>
<comment type="caution">
    <text evidence="3">The sequence shown here is derived from an EMBL/GenBank/DDBJ whole genome shotgun (WGS) entry which is preliminary data.</text>
</comment>
<dbReference type="InterPro" id="IPR000742">
    <property type="entry name" value="EGF"/>
</dbReference>
<keyword evidence="1" id="KW-0245">EGF-like domain</keyword>
<evidence type="ECO:0000256" key="1">
    <source>
        <dbReference type="PROSITE-ProRule" id="PRU00076"/>
    </source>
</evidence>
<organism evidence="3 5">
    <name type="scientific">Adineta steineri</name>
    <dbReference type="NCBI Taxonomy" id="433720"/>
    <lineage>
        <taxon>Eukaryota</taxon>
        <taxon>Metazoa</taxon>
        <taxon>Spiralia</taxon>
        <taxon>Gnathifera</taxon>
        <taxon>Rotifera</taxon>
        <taxon>Eurotatoria</taxon>
        <taxon>Bdelloidea</taxon>
        <taxon>Adinetida</taxon>
        <taxon>Adinetidae</taxon>
        <taxon>Adineta</taxon>
    </lineage>
</organism>
<dbReference type="Gene3D" id="2.20.110.10">
    <property type="entry name" value="Histone H3 K4-specific methyltransferase SET7/9 N-terminal domain"/>
    <property type="match status" value="1"/>
</dbReference>
<dbReference type="SUPFAM" id="SSF57196">
    <property type="entry name" value="EGF/Laminin"/>
    <property type="match status" value="1"/>
</dbReference>
<feature type="disulfide bond" evidence="1">
    <location>
        <begin position="227"/>
        <end position="244"/>
    </location>
</feature>
<evidence type="ECO:0000313" key="5">
    <source>
        <dbReference type="Proteomes" id="UP000663832"/>
    </source>
</evidence>
<gene>
    <name evidence="3" type="ORF">QVE165_LOCUS16261</name>
    <name evidence="4" type="ORF">QVE165_LOCUS44287</name>
</gene>
<evidence type="ECO:0000313" key="4">
    <source>
        <dbReference type="EMBL" id="CAF1513603.1"/>
    </source>
</evidence>